<protein>
    <submittedName>
        <fullName evidence="5">M20 family peptidase</fullName>
    </submittedName>
</protein>
<feature type="domain" description="Peptidase M20 dimerisation" evidence="4">
    <location>
        <begin position="190"/>
        <end position="290"/>
    </location>
</feature>
<evidence type="ECO:0000256" key="1">
    <source>
        <dbReference type="ARBA" id="ARBA00022723"/>
    </source>
</evidence>
<accession>A0A437MCW2</accession>
<dbReference type="SUPFAM" id="SSF55031">
    <property type="entry name" value="Bacterial exopeptidase dimerisation domain"/>
    <property type="match status" value="1"/>
</dbReference>
<dbReference type="PIRSF" id="PIRSF037238">
    <property type="entry name" value="Carboxypeptidase_G2"/>
    <property type="match status" value="1"/>
</dbReference>
<organism evidence="5 6">
    <name type="scientific">Rhodovarius crocodyli</name>
    <dbReference type="NCBI Taxonomy" id="1979269"/>
    <lineage>
        <taxon>Bacteria</taxon>
        <taxon>Pseudomonadati</taxon>
        <taxon>Pseudomonadota</taxon>
        <taxon>Alphaproteobacteria</taxon>
        <taxon>Acetobacterales</taxon>
        <taxon>Roseomonadaceae</taxon>
        <taxon>Rhodovarius</taxon>
    </lineage>
</organism>
<dbReference type="PANTHER" id="PTHR43808">
    <property type="entry name" value="ACETYLORNITHINE DEACETYLASE"/>
    <property type="match status" value="1"/>
</dbReference>
<dbReference type="GO" id="GO:0046872">
    <property type="term" value="F:metal ion binding"/>
    <property type="evidence" value="ECO:0007669"/>
    <property type="project" value="UniProtKB-KW"/>
</dbReference>
<feature type="active site" evidence="3">
    <location>
        <position position="95"/>
    </location>
</feature>
<evidence type="ECO:0000256" key="2">
    <source>
        <dbReference type="ARBA" id="ARBA00022801"/>
    </source>
</evidence>
<sequence>MAQTSLDQIKTWLADQKPAMLAELERMVNTDGGSYDKAGVDATGEQVKQFFAGHGIATEVVAGEKHGDCIRAFVNTDVAPAGNAPRNIVLMGHRDTVFPKGEPERRPFRIEAGKAYGPGVADMKAGIVMNMFVLAAFHKFGGAPGPMVGLFTGDEEIGSPEGRAVIEAEARGARVVFNSEPGRLTGNIVTGRKGGVFSVFEITGKAAHSGGNFEAGISAIGELAAKITAIHALTDLKRGITLNVGLVSGGQSVNTVAPWAKGEIDLRYVHPEDRDEIMGKIHDIIAKSFVPGTKATLAIKGEFLPLTQSPAAAKLFTLYKGAAAEAGLKVEGEFSGGCADSGFTAAQGAPTICSTGPIGGMAHSPEEYLEVESFVPRAQAMANAIMGLEAAGL</sequence>
<evidence type="ECO:0000313" key="6">
    <source>
        <dbReference type="Proteomes" id="UP000282957"/>
    </source>
</evidence>
<evidence type="ECO:0000256" key="3">
    <source>
        <dbReference type="PIRSR" id="PIRSR037238-1"/>
    </source>
</evidence>
<dbReference type="EMBL" id="SACL01000006">
    <property type="protein sequence ID" value="RVT95458.1"/>
    <property type="molecule type" value="Genomic_DNA"/>
</dbReference>
<keyword evidence="6" id="KW-1185">Reference proteome</keyword>
<dbReference type="OrthoDB" id="9776600at2"/>
<dbReference type="Pfam" id="PF07687">
    <property type="entry name" value="M20_dimer"/>
    <property type="match status" value="1"/>
</dbReference>
<reference evidence="5 6" key="1">
    <citation type="submission" date="2019-01" db="EMBL/GenBank/DDBJ databases">
        <authorList>
            <person name="Chen W.-M."/>
        </authorList>
    </citation>
    <scope>NUCLEOTIDE SEQUENCE [LARGE SCALE GENOMIC DNA]</scope>
    <source>
        <strain evidence="5 6">CCP-6</strain>
    </source>
</reference>
<dbReference type="InterPro" id="IPR002933">
    <property type="entry name" value="Peptidase_M20"/>
</dbReference>
<feature type="active site" description="Proton acceptor" evidence="3">
    <location>
        <position position="155"/>
    </location>
</feature>
<dbReference type="Pfam" id="PF01546">
    <property type="entry name" value="Peptidase_M20"/>
    <property type="match status" value="1"/>
</dbReference>
<comment type="caution">
    <text evidence="5">The sequence shown here is derived from an EMBL/GenBank/DDBJ whole genome shotgun (WGS) entry which is preliminary data.</text>
</comment>
<proteinExistence type="predicted"/>
<dbReference type="Gene3D" id="3.30.70.360">
    <property type="match status" value="1"/>
</dbReference>
<keyword evidence="2" id="KW-0378">Hydrolase</keyword>
<dbReference type="SUPFAM" id="SSF53187">
    <property type="entry name" value="Zn-dependent exopeptidases"/>
    <property type="match status" value="1"/>
</dbReference>
<dbReference type="AlphaFoldDB" id="A0A437MCW2"/>
<dbReference type="GO" id="GO:0016787">
    <property type="term" value="F:hydrolase activity"/>
    <property type="evidence" value="ECO:0007669"/>
    <property type="project" value="UniProtKB-KW"/>
</dbReference>
<gene>
    <name evidence="5" type="ORF">EOD42_17930</name>
</gene>
<name>A0A437MCW2_9PROT</name>
<dbReference type="Gene3D" id="3.40.630.10">
    <property type="entry name" value="Zn peptidases"/>
    <property type="match status" value="1"/>
</dbReference>
<dbReference type="InterPro" id="IPR050072">
    <property type="entry name" value="Peptidase_M20A"/>
</dbReference>
<keyword evidence="1" id="KW-0479">Metal-binding</keyword>
<dbReference type="InterPro" id="IPR036264">
    <property type="entry name" value="Bact_exopeptidase_dim_dom"/>
</dbReference>
<dbReference type="RefSeq" id="WP_127788943.1">
    <property type="nucleotide sequence ID" value="NZ_SACL01000006.1"/>
</dbReference>
<dbReference type="PANTHER" id="PTHR43808:SF9">
    <property type="entry name" value="BLL0789 PROTEIN"/>
    <property type="match status" value="1"/>
</dbReference>
<dbReference type="InterPro" id="IPR017150">
    <property type="entry name" value="Pept_M20_glutamate_carboxypep"/>
</dbReference>
<dbReference type="InterPro" id="IPR011650">
    <property type="entry name" value="Peptidase_M20_dimer"/>
</dbReference>
<evidence type="ECO:0000259" key="4">
    <source>
        <dbReference type="Pfam" id="PF07687"/>
    </source>
</evidence>
<evidence type="ECO:0000313" key="5">
    <source>
        <dbReference type="EMBL" id="RVT95458.1"/>
    </source>
</evidence>
<dbReference type="CDD" id="cd03885">
    <property type="entry name" value="M20_CPDG2"/>
    <property type="match status" value="1"/>
</dbReference>
<dbReference type="Proteomes" id="UP000282957">
    <property type="component" value="Unassembled WGS sequence"/>
</dbReference>